<reference evidence="5 6" key="1">
    <citation type="journal article" date="2019" name="ISME J.">
        <title>Genome analyses of uncultured TG2/ZB3 bacteria in 'Margulisbacteria' specifically attached to ectosymbiotic spirochetes of protists in the termite gut.</title>
        <authorList>
            <person name="Utami Y.D."/>
            <person name="Kuwahara H."/>
            <person name="Igai K."/>
            <person name="Murakami T."/>
            <person name="Sugaya K."/>
            <person name="Morikawa T."/>
            <person name="Nagura Y."/>
            <person name="Yuki M."/>
            <person name="Deevong P."/>
            <person name="Inoue T."/>
            <person name="Kihara K."/>
            <person name="Lo N."/>
            <person name="Yamada A."/>
            <person name="Ohkuma M."/>
            <person name="Hongoh Y."/>
        </authorList>
    </citation>
    <scope>NUCLEOTIDE SEQUENCE [LARGE SCALE GENOMIC DNA]</scope>
    <source>
        <strain evidence="5">NkOx7-02</strain>
    </source>
</reference>
<dbReference type="GO" id="GO:0008173">
    <property type="term" value="F:RNA methyltransferase activity"/>
    <property type="evidence" value="ECO:0007669"/>
    <property type="project" value="InterPro"/>
</dbReference>
<dbReference type="NCBIfam" id="TIGR00186">
    <property type="entry name" value="rRNA_methyl_3"/>
    <property type="match status" value="1"/>
</dbReference>
<evidence type="ECO:0000256" key="1">
    <source>
        <dbReference type="ARBA" id="ARBA00007228"/>
    </source>
</evidence>
<dbReference type="InterPro" id="IPR004441">
    <property type="entry name" value="rRNA_MeTrfase_TrmH"/>
</dbReference>
<dbReference type="FunFam" id="3.40.1280.10:FF:000008">
    <property type="entry name" value="Group 3 RNA methyltransferase TrmH"/>
    <property type="match status" value="1"/>
</dbReference>
<comment type="similarity">
    <text evidence="1">Belongs to the class IV-like SAM-binding methyltransferase superfamily. RNA methyltransferase TrmH family.</text>
</comment>
<dbReference type="CDD" id="cd18103">
    <property type="entry name" value="SpoU-like_RlmB"/>
    <property type="match status" value="1"/>
</dbReference>
<dbReference type="Proteomes" id="UP000275925">
    <property type="component" value="Unassembled WGS sequence"/>
</dbReference>
<protein>
    <submittedName>
        <fullName evidence="5">rRNA methylases</fullName>
    </submittedName>
</protein>
<dbReference type="GO" id="GO:0003723">
    <property type="term" value="F:RNA binding"/>
    <property type="evidence" value="ECO:0007669"/>
    <property type="project" value="InterPro"/>
</dbReference>
<gene>
    <name evidence="5" type="ORF">NO2_1415</name>
</gene>
<evidence type="ECO:0000313" key="5">
    <source>
        <dbReference type="EMBL" id="GBR76944.1"/>
    </source>
</evidence>
<dbReference type="EMBL" id="BGZO01000068">
    <property type="protein sequence ID" value="GBR76944.1"/>
    <property type="molecule type" value="Genomic_DNA"/>
</dbReference>
<evidence type="ECO:0000313" key="6">
    <source>
        <dbReference type="Proteomes" id="UP000275925"/>
    </source>
</evidence>
<evidence type="ECO:0000256" key="3">
    <source>
        <dbReference type="ARBA" id="ARBA00022679"/>
    </source>
</evidence>
<proteinExistence type="inferred from homology"/>
<dbReference type="GO" id="GO:0006396">
    <property type="term" value="P:RNA processing"/>
    <property type="evidence" value="ECO:0007669"/>
    <property type="project" value="InterPro"/>
</dbReference>
<evidence type="ECO:0000259" key="4">
    <source>
        <dbReference type="Pfam" id="PF00588"/>
    </source>
</evidence>
<feature type="domain" description="tRNA/rRNA methyltransferase SpoU type" evidence="4">
    <location>
        <begin position="22"/>
        <end position="162"/>
    </location>
</feature>
<comment type="caution">
    <text evidence="5">The sequence shown here is derived from an EMBL/GenBank/DDBJ whole genome shotgun (WGS) entry which is preliminary data.</text>
</comment>
<dbReference type="PANTHER" id="PTHR46429:SF1">
    <property type="entry name" value="23S RRNA (GUANOSINE-2'-O-)-METHYLTRANSFERASE RLMB"/>
    <property type="match status" value="1"/>
</dbReference>
<dbReference type="InterPro" id="IPR029026">
    <property type="entry name" value="tRNA_m1G_MTases_N"/>
</dbReference>
<keyword evidence="2 5" id="KW-0489">Methyltransferase</keyword>
<keyword evidence="6" id="KW-1185">Reference proteome</keyword>
<dbReference type="PANTHER" id="PTHR46429">
    <property type="entry name" value="23S RRNA (GUANOSINE-2'-O-)-METHYLTRANSFERASE RLMB"/>
    <property type="match status" value="1"/>
</dbReference>
<dbReference type="Pfam" id="PF00588">
    <property type="entry name" value="SpoU_methylase"/>
    <property type="match status" value="1"/>
</dbReference>
<dbReference type="AlphaFoldDB" id="A0A388TJJ7"/>
<keyword evidence="3" id="KW-0808">Transferase</keyword>
<accession>A0A388TJJ7</accession>
<dbReference type="SUPFAM" id="SSF75217">
    <property type="entry name" value="alpha/beta knot"/>
    <property type="match status" value="1"/>
</dbReference>
<dbReference type="GO" id="GO:0032259">
    <property type="term" value="P:methylation"/>
    <property type="evidence" value="ECO:0007669"/>
    <property type="project" value="UniProtKB-KW"/>
</dbReference>
<name>A0A388TJJ7_9BACT</name>
<dbReference type="InterPro" id="IPR029028">
    <property type="entry name" value="Alpha/beta_knot_MTases"/>
</dbReference>
<dbReference type="InterPro" id="IPR001537">
    <property type="entry name" value="SpoU_MeTrfase"/>
</dbReference>
<dbReference type="Gene3D" id="3.40.1280.10">
    <property type="match status" value="1"/>
</dbReference>
<evidence type="ECO:0000256" key="2">
    <source>
        <dbReference type="ARBA" id="ARBA00022603"/>
    </source>
</evidence>
<organism evidence="5 6">
    <name type="scientific">Candidatus Termititenax persephonae</name>
    <dbReference type="NCBI Taxonomy" id="2218525"/>
    <lineage>
        <taxon>Bacteria</taxon>
        <taxon>Bacillati</taxon>
        <taxon>Candidatus Margulisiibacteriota</taxon>
        <taxon>Candidatus Termititenacia</taxon>
        <taxon>Candidatus Termititenacales</taxon>
        <taxon>Candidatus Termititenacaceae</taxon>
        <taxon>Candidatus Termititenax</taxon>
    </lineage>
</organism>
<sequence length="171" mass="18560">MSGYCEWQSLLDDAATRNEPPFLLLLDGLEDPRNFGAILRTAEAAGVHGVIIPKRRSVRLNETVLRTSTGAAELVPVAQAANLNEVIKRLKKEAVWVAGLEADGSQDYRAGDYTGGIALVIGGEGNGLSRLTRELCDFVVRIPLRGRITSLNASVAAALLMYEVVRQRDTR</sequence>
<dbReference type="GO" id="GO:0005829">
    <property type="term" value="C:cytosol"/>
    <property type="evidence" value="ECO:0007669"/>
    <property type="project" value="TreeGrafter"/>
</dbReference>